<name>A0A117IB73_MYCCR</name>
<dbReference type="InterPro" id="IPR052162">
    <property type="entry name" value="Sensor_kinase/Photoreceptor"/>
</dbReference>
<dbReference type="InterPro" id="IPR011006">
    <property type="entry name" value="CheY-like_superfamily"/>
</dbReference>
<dbReference type="AlphaFoldDB" id="A0A117IB73"/>
<evidence type="ECO:0000256" key="4">
    <source>
        <dbReference type="ARBA" id="ARBA00022679"/>
    </source>
</evidence>
<evidence type="ECO:0000259" key="6">
    <source>
        <dbReference type="PROSITE" id="PS50921"/>
    </source>
</evidence>
<dbReference type="EC" id="2.7.13.3" evidence="2"/>
<dbReference type="SUPFAM" id="SSF55785">
    <property type="entry name" value="PYP-like sensor domain (PAS domain)"/>
    <property type="match status" value="1"/>
</dbReference>
<dbReference type="STRING" id="228230.RMCC_4468"/>
<dbReference type="InterPro" id="IPR035965">
    <property type="entry name" value="PAS-like_dom_sf"/>
</dbReference>
<evidence type="ECO:0000313" key="8">
    <source>
        <dbReference type="Proteomes" id="UP000069443"/>
    </source>
</evidence>
<comment type="caution">
    <text evidence="7">The sequence shown here is derived from an EMBL/GenBank/DDBJ whole genome shotgun (WGS) entry which is preliminary data.</text>
</comment>
<feature type="domain" description="ANTAR" evidence="6">
    <location>
        <begin position="121"/>
        <end position="182"/>
    </location>
</feature>
<evidence type="ECO:0000256" key="2">
    <source>
        <dbReference type="ARBA" id="ARBA00012438"/>
    </source>
</evidence>
<proteinExistence type="predicted"/>
<keyword evidence="3" id="KW-0597">Phosphoprotein</keyword>
<dbReference type="Pfam" id="PF03861">
    <property type="entry name" value="ANTAR"/>
    <property type="match status" value="1"/>
</dbReference>
<dbReference type="PANTHER" id="PTHR43304">
    <property type="entry name" value="PHYTOCHROME-LIKE PROTEIN CPH1"/>
    <property type="match status" value="1"/>
</dbReference>
<protein>
    <recommendedName>
        <fullName evidence="2">histidine kinase</fullName>
        <ecNumber evidence="2">2.7.13.3</ecNumber>
    </recommendedName>
</protein>
<comment type="catalytic activity">
    <reaction evidence="1">
        <text>ATP + protein L-histidine = ADP + protein N-phospho-L-histidine.</text>
        <dbReference type="EC" id="2.7.13.3"/>
    </reaction>
</comment>
<dbReference type="Gene3D" id="1.10.10.10">
    <property type="entry name" value="Winged helix-like DNA-binding domain superfamily/Winged helix DNA-binding domain"/>
    <property type="match status" value="1"/>
</dbReference>
<evidence type="ECO:0000256" key="3">
    <source>
        <dbReference type="ARBA" id="ARBA00022553"/>
    </source>
</evidence>
<dbReference type="EMBL" id="BCSY01000074">
    <property type="protein sequence ID" value="GAS97502.1"/>
    <property type="molecule type" value="Genomic_DNA"/>
</dbReference>
<dbReference type="Proteomes" id="UP000069443">
    <property type="component" value="Unassembled WGS sequence"/>
</dbReference>
<dbReference type="GO" id="GO:0004673">
    <property type="term" value="F:protein histidine kinase activity"/>
    <property type="evidence" value="ECO:0007669"/>
    <property type="project" value="UniProtKB-EC"/>
</dbReference>
<gene>
    <name evidence="7" type="ORF">RMCC_4468</name>
</gene>
<evidence type="ECO:0000256" key="1">
    <source>
        <dbReference type="ARBA" id="ARBA00000085"/>
    </source>
</evidence>
<dbReference type="PROSITE" id="PS50921">
    <property type="entry name" value="ANTAR"/>
    <property type="match status" value="1"/>
</dbReference>
<accession>A0A117IB73</accession>
<dbReference type="PANTHER" id="PTHR43304:SF1">
    <property type="entry name" value="PAC DOMAIN-CONTAINING PROTEIN"/>
    <property type="match status" value="1"/>
</dbReference>
<dbReference type="InterPro" id="IPR036388">
    <property type="entry name" value="WH-like_DNA-bd_sf"/>
</dbReference>
<evidence type="ECO:0000313" key="7">
    <source>
        <dbReference type="EMBL" id="GAS97502.1"/>
    </source>
</evidence>
<reference evidence="8" key="1">
    <citation type="journal article" date="2016" name="Genome Announc.">
        <title>Draft Genome Sequences of Five Rapidly Growing Mycobacterium Species, M. thermoresistibile, M. fortuitum subsp. acetamidolyticum, M. canariasense, M. brisbanense, and M. novocastrense.</title>
        <authorList>
            <person name="Katahira K."/>
            <person name="Ogura Y."/>
            <person name="Gotoh Y."/>
            <person name="Hayashi T."/>
        </authorList>
    </citation>
    <scope>NUCLEOTIDE SEQUENCE [LARGE SCALE GENOMIC DNA]</scope>
    <source>
        <strain evidence="8">JCM15298</strain>
    </source>
</reference>
<keyword evidence="5" id="KW-0418">Kinase</keyword>
<dbReference type="RefSeq" id="WP_234811936.1">
    <property type="nucleotide sequence ID" value="NZ_BCSY01000074.1"/>
</dbReference>
<keyword evidence="4" id="KW-0808">Transferase</keyword>
<sequence length="225" mass="24438">MVDDGPANRMPHAGSFRYLAASDTWEWSDEVAVMHGYQPGTVTPTTELMLAHKHPDDRTTVAELLENVRRHGAAFSSRHRIVDTAGRTRLVVVVGDRIVGPDGTHAGTAGFYVDITDGFQADIQQEVTAELAVITRRRAAINQAVGMLMLRYGLTPEQAFRVLTTVSQNSNVKLRDLAARLVEQAEAFGAPLLTDTAATVFDDWLTAAGRPRRAGAITDESAAQN</sequence>
<keyword evidence="8" id="KW-1185">Reference proteome</keyword>
<dbReference type="Pfam" id="PF08447">
    <property type="entry name" value="PAS_3"/>
    <property type="match status" value="1"/>
</dbReference>
<dbReference type="InterPro" id="IPR013655">
    <property type="entry name" value="PAS_fold_3"/>
</dbReference>
<dbReference type="GO" id="GO:0003723">
    <property type="term" value="F:RNA binding"/>
    <property type="evidence" value="ECO:0007669"/>
    <property type="project" value="InterPro"/>
</dbReference>
<evidence type="ECO:0000256" key="5">
    <source>
        <dbReference type="ARBA" id="ARBA00022777"/>
    </source>
</evidence>
<dbReference type="Gene3D" id="3.30.450.20">
    <property type="entry name" value="PAS domain"/>
    <property type="match status" value="1"/>
</dbReference>
<dbReference type="InterPro" id="IPR005561">
    <property type="entry name" value="ANTAR"/>
</dbReference>
<organism evidence="7 8">
    <name type="scientific">Mycolicibacterium canariasense</name>
    <name type="common">Mycobacterium canariasense</name>
    <dbReference type="NCBI Taxonomy" id="228230"/>
    <lineage>
        <taxon>Bacteria</taxon>
        <taxon>Bacillati</taxon>
        <taxon>Actinomycetota</taxon>
        <taxon>Actinomycetes</taxon>
        <taxon>Mycobacteriales</taxon>
        <taxon>Mycobacteriaceae</taxon>
        <taxon>Mycolicibacterium</taxon>
    </lineage>
</organism>
<dbReference type="SMART" id="SM01012">
    <property type="entry name" value="ANTAR"/>
    <property type="match status" value="1"/>
</dbReference>
<reference evidence="8" key="2">
    <citation type="submission" date="2016-02" db="EMBL/GenBank/DDBJ databases">
        <title>Draft genome sequence of five rapidly growing Mycobacterium species.</title>
        <authorList>
            <person name="Katahira K."/>
            <person name="Gotou Y."/>
            <person name="Iida K."/>
            <person name="Ogura Y."/>
            <person name="Hayashi T."/>
        </authorList>
    </citation>
    <scope>NUCLEOTIDE SEQUENCE [LARGE SCALE GENOMIC DNA]</scope>
    <source>
        <strain evidence="8">JCM15298</strain>
    </source>
</reference>
<dbReference type="SUPFAM" id="SSF52172">
    <property type="entry name" value="CheY-like"/>
    <property type="match status" value="1"/>
</dbReference>